<accession>A0A7C4D5A6</accession>
<organism evidence="1">
    <name type="scientific">Thermofilum pendens</name>
    <dbReference type="NCBI Taxonomy" id="2269"/>
    <lineage>
        <taxon>Archaea</taxon>
        <taxon>Thermoproteota</taxon>
        <taxon>Thermoprotei</taxon>
        <taxon>Thermofilales</taxon>
        <taxon>Thermofilaceae</taxon>
        <taxon>Thermofilum</taxon>
    </lineage>
</organism>
<sequence>MTAELVELLEKLLPESRKSIRVLALFLENPKEAYTKYMVEKLTATNKVGVVLERFRELNILEVVDEEPRAYRLNLRNPLVRSLLRLVEHT</sequence>
<evidence type="ECO:0008006" key="2">
    <source>
        <dbReference type="Google" id="ProtNLM"/>
    </source>
</evidence>
<comment type="caution">
    <text evidence="1">The sequence shown here is derived from an EMBL/GenBank/DDBJ whole genome shotgun (WGS) entry which is preliminary data.</text>
</comment>
<dbReference type="AlphaFoldDB" id="A0A7C4D5A6"/>
<protein>
    <recommendedName>
        <fullName evidence="2">ArsR family transcriptional regulator</fullName>
    </recommendedName>
</protein>
<name>A0A7C4D5A6_THEPE</name>
<proteinExistence type="predicted"/>
<gene>
    <name evidence="1" type="ORF">ENU21_04640</name>
</gene>
<evidence type="ECO:0000313" key="1">
    <source>
        <dbReference type="EMBL" id="HGM47018.1"/>
    </source>
</evidence>
<reference evidence="1" key="1">
    <citation type="journal article" date="2020" name="mSystems">
        <title>Genome- and Community-Level Interaction Insights into Carbon Utilization and Element Cycling Functions of Hydrothermarchaeota in Hydrothermal Sediment.</title>
        <authorList>
            <person name="Zhou Z."/>
            <person name="Liu Y."/>
            <person name="Xu W."/>
            <person name="Pan J."/>
            <person name="Luo Z.H."/>
            <person name="Li M."/>
        </authorList>
    </citation>
    <scope>NUCLEOTIDE SEQUENCE</scope>
    <source>
        <strain evidence="1">SpSt-649</strain>
    </source>
</reference>
<dbReference type="EMBL" id="DTBQ01000130">
    <property type="protein sequence ID" value="HGM47018.1"/>
    <property type="molecule type" value="Genomic_DNA"/>
</dbReference>